<comment type="catalytic activity">
    <reaction evidence="1">
        <text>a phosphate monoester + H2O = an alcohol + phosphate</text>
        <dbReference type="Rhea" id="RHEA:15017"/>
        <dbReference type="ChEBI" id="CHEBI:15377"/>
        <dbReference type="ChEBI" id="CHEBI:30879"/>
        <dbReference type="ChEBI" id="CHEBI:43474"/>
        <dbReference type="ChEBI" id="CHEBI:67140"/>
        <dbReference type="EC" id="3.1.3.2"/>
    </reaction>
</comment>
<dbReference type="EMBL" id="GL379882">
    <property type="protein sequence ID" value="EGT60176.1"/>
    <property type="molecule type" value="Genomic_DNA"/>
</dbReference>
<dbReference type="SUPFAM" id="SSF53254">
    <property type="entry name" value="Phosphoglycerate mutase-like"/>
    <property type="match status" value="1"/>
</dbReference>
<feature type="chain" id="PRO_5003405743" evidence="3">
    <location>
        <begin position="18"/>
        <end position="105"/>
    </location>
</feature>
<dbReference type="InterPro" id="IPR050645">
    <property type="entry name" value="Histidine_acid_phosphatase"/>
</dbReference>
<comment type="similarity">
    <text evidence="2">Belongs to the histidine acid phosphatase family.</text>
</comment>
<dbReference type="AlphaFoldDB" id="G0NGS3"/>
<accession>G0NGS3</accession>
<sequence length="105" mass="12074">MLLPLILILATIRFSVSIEYKEVGIEADTDTLEYVHTVWRHGDRTPAELLNPDDLKKWPEGLGELTEEGAAQQYRLGQWLRKRYGSWLGEFNRNSVALSDSNKNQ</sequence>
<evidence type="ECO:0000256" key="3">
    <source>
        <dbReference type="SAM" id="SignalP"/>
    </source>
</evidence>
<dbReference type="Gene3D" id="3.40.50.1240">
    <property type="entry name" value="Phosphoglycerate mutase-like"/>
    <property type="match status" value="1"/>
</dbReference>
<dbReference type="HOGENOM" id="CLU_135231_0_0_1"/>
<dbReference type="OrthoDB" id="5821688at2759"/>
<evidence type="ECO:0000256" key="2">
    <source>
        <dbReference type="ARBA" id="ARBA00005375"/>
    </source>
</evidence>
<dbReference type="PANTHER" id="PTHR11567">
    <property type="entry name" value="ACID PHOSPHATASE-RELATED"/>
    <property type="match status" value="1"/>
</dbReference>
<protein>
    <submittedName>
        <fullName evidence="4">Uncharacterized protein</fullName>
    </submittedName>
</protein>
<organism evidence="5">
    <name type="scientific">Caenorhabditis brenneri</name>
    <name type="common">Nematode worm</name>
    <dbReference type="NCBI Taxonomy" id="135651"/>
    <lineage>
        <taxon>Eukaryota</taxon>
        <taxon>Metazoa</taxon>
        <taxon>Ecdysozoa</taxon>
        <taxon>Nematoda</taxon>
        <taxon>Chromadorea</taxon>
        <taxon>Rhabditida</taxon>
        <taxon>Rhabditina</taxon>
        <taxon>Rhabditomorpha</taxon>
        <taxon>Rhabditoidea</taxon>
        <taxon>Rhabditidae</taxon>
        <taxon>Peloderinae</taxon>
        <taxon>Caenorhabditis</taxon>
    </lineage>
</organism>
<dbReference type="InterPro" id="IPR000560">
    <property type="entry name" value="His_Pase_clade-2"/>
</dbReference>
<keyword evidence="5" id="KW-1185">Reference proteome</keyword>
<proteinExistence type="inferred from homology"/>
<gene>
    <name evidence="4" type="ORF">CAEBREN_32618</name>
</gene>
<keyword evidence="3" id="KW-0732">Signal</keyword>
<evidence type="ECO:0000256" key="1">
    <source>
        <dbReference type="ARBA" id="ARBA00000032"/>
    </source>
</evidence>
<dbReference type="Proteomes" id="UP000008068">
    <property type="component" value="Unassembled WGS sequence"/>
</dbReference>
<dbReference type="CDD" id="cd07061">
    <property type="entry name" value="HP_HAP_like"/>
    <property type="match status" value="1"/>
</dbReference>
<dbReference type="InParanoid" id="G0NGS3"/>
<evidence type="ECO:0000313" key="5">
    <source>
        <dbReference type="Proteomes" id="UP000008068"/>
    </source>
</evidence>
<dbReference type="STRING" id="135651.G0NGS3"/>
<reference evidence="5" key="1">
    <citation type="submission" date="2011-07" db="EMBL/GenBank/DDBJ databases">
        <authorList>
            <consortium name="Caenorhabditis brenneri Sequencing and Analysis Consortium"/>
            <person name="Wilson R.K."/>
        </authorList>
    </citation>
    <scope>NUCLEOTIDE SEQUENCE [LARGE SCALE GENOMIC DNA]</scope>
    <source>
        <strain evidence="5">PB2801</strain>
    </source>
</reference>
<dbReference type="InterPro" id="IPR029033">
    <property type="entry name" value="His_PPase_superfam"/>
</dbReference>
<dbReference type="PROSITE" id="PS00616">
    <property type="entry name" value="HIS_ACID_PHOSPHAT_1"/>
    <property type="match status" value="1"/>
</dbReference>
<dbReference type="GO" id="GO:0003993">
    <property type="term" value="F:acid phosphatase activity"/>
    <property type="evidence" value="ECO:0007669"/>
    <property type="project" value="UniProtKB-EC"/>
</dbReference>
<dbReference type="PANTHER" id="PTHR11567:SF210">
    <property type="entry name" value="ACID PHOSPHATASE 5-RELATED"/>
    <property type="match status" value="1"/>
</dbReference>
<dbReference type="InterPro" id="IPR033379">
    <property type="entry name" value="Acid_Pase_AS"/>
</dbReference>
<evidence type="ECO:0000313" key="4">
    <source>
        <dbReference type="EMBL" id="EGT60176.1"/>
    </source>
</evidence>
<dbReference type="eggNOG" id="KOG3720">
    <property type="taxonomic scope" value="Eukaryota"/>
</dbReference>
<feature type="signal peptide" evidence="3">
    <location>
        <begin position="1"/>
        <end position="17"/>
    </location>
</feature>
<name>G0NGS3_CAEBE</name>